<dbReference type="GO" id="GO:0016788">
    <property type="term" value="F:hydrolase activity, acting on ester bonds"/>
    <property type="evidence" value="ECO:0007669"/>
    <property type="project" value="InterPro"/>
</dbReference>
<dbReference type="SUPFAM" id="SSF52266">
    <property type="entry name" value="SGNH hydrolase"/>
    <property type="match status" value="1"/>
</dbReference>
<evidence type="ECO:0000313" key="6">
    <source>
        <dbReference type="Proteomes" id="UP001497480"/>
    </source>
</evidence>
<dbReference type="GO" id="GO:0016042">
    <property type="term" value="P:lipid catabolic process"/>
    <property type="evidence" value="ECO:0007669"/>
    <property type="project" value="UniProtKB-KW"/>
</dbReference>
<dbReference type="InterPro" id="IPR036514">
    <property type="entry name" value="SGNH_hydro_sf"/>
</dbReference>
<comment type="caution">
    <text evidence="5">The sequence shown here is derived from an EMBL/GenBank/DDBJ whole genome shotgun (WGS) entry which is preliminary data.</text>
</comment>
<protein>
    <submittedName>
        <fullName evidence="5">Uncharacterized protein</fullName>
    </submittedName>
</protein>
<dbReference type="PANTHER" id="PTHR46020:SF32">
    <property type="entry name" value="GDSL ESTERASE_LIPASE"/>
    <property type="match status" value="1"/>
</dbReference>
<dbReference type="InterPro" id="IPR001087">
    <property type="entry name" value="GDSL"/>
</dbReference>
<name>A0AAV1VQW4_LUPLU</name>
<dbReference type="EMBL" id="CAXHTB010000001">
    <property type="protein sequence ID" value="CAL0299383.1"/>
    <property type="molecule type" value="Genomic_DNA"/>
</dbReference>
<sequence length="209" mass="23520">MSTMPQISTTLAYVSAAGNDYMYYLAKHSITLNILFFIPKVVDQISKNLLRIQELGVKKIVVGDLPPLDCIPLITNSSSFTQCNAIIDIFVLFHNVLLTNSVTKLNKEQRDQVLILDLHNSFKSVIKNSSNYNIQNPLTPCCVGVSGEYNCGSVVDNGEKKYKVCDEPKSAFYWDVVHPTQAGWKAVFNELQRNSALQVFYETNQHTSY</sequence>
<keyword evidence="4" id="KW-0443">Lipid metabolism</keyword>
<comment type="similarity">
    <text evidence="1">Belongs to the 'GDSL' lipolytic enzyme family.</text>
</comment>
<keyword evidence="6" id="KW-1185">Reference proteome</keyword>
<evidence type="ECO:0000256" key="2">
    <source>
        <dbReference type="ARBA" id="ARBA00022801"/>
    </source>
</evidence>
<evidence type="ECO:0000313" key="5">
    <source>
        <dbReference type="EMBL" id="CAL0299383.1"/>
    </source>
</evidence>
<proteinExistence type="inferred from homology"/>
<dbReference type="Pfam" id="PF00657">
    <property type="entry name" value="Lipase_GDSL"/>
    <property type="match status" value="1"/>
</dbReference>
<accession>A0AAV1VQW4</accession>
<reference evidence="5 6" key="1">
    <citation type="submission" date="2024-03" db="EMBL/GenBank/DDBJ databases">
        <authorList>
            <person name="Martinez-Hernandez J."/>
        </authorList>
    </citation>
    <scope>NUCLEOTIDE SEQUENCE [LARGE SCALE GENOMIC DNA]</scope>
</reference>
<evidence type="ECO:0000256" key="3">
    <source>
        <dbReference type="ARBA" id="ARBA00022963"/>
    </source>
</evidence>
<dbReference type="Gene3D" id="3.40.50.1110">
    <property type="entry name" value="SGNH hydrolase"/>
    <property type="match status" value="1"/>
</dbReference>
<dbReference type="Proteomes" id="UP001497480">
    <property type="component" value="Unassembled WGS sequence"/>
</dbReference>
<dbReference type="PANTHER" id="PTHR46020">
    <property type="entry name" value="OSJNBB0059K02.9 PROTEIN"/>
    <property type="match status" value="1"/>
</dbReference>
<organism evidence="5 6">
    <name type="scientific">Lupinus luteus</name>
    <name type="common">European yellow lupine</name>
    <dbReference type="NCBI Taxonomy" id="3873"/>
    <lineage>
        <taxon>Eukaryota</taxon>
        <taxon>Viridiplantae</taxon>
        <taxon>Streptophyta</taxon>
        <taxon>Embryophyta</taxon>
        <taxon>Tracheophyta</taxon>
        <taxon>Spermatophyta</taxon>
        <taxon>Magnoliopsida</taxon>
        <taxon>eudicotyledons</taxon>
        <taxon>Gunneridae</taxon>
        <taxon>Pentapetalae</taxon>
        <taxon>rosids</taxon>
        <taxon>fabids</taxon>
        <taxon>Fabales</taxon>
        <taxon>Fabaceae</taxon>
        <taxon>Papilionoideae</taxon>
        <taxon>50 kb inversion clade</taxon>
        <taxon>genistoids sensu lato</taxon>
        <taxon>core genistoids</taxon>
        <taxon>Genisteae</taxon>
        <taxon>Lupinus</taxon>
    </lineage>
</organism>
<evidence type="ECO:0000256" key="4">
    <source>
        <dbReference type="ARBA" id="ARBA00023098"/>
    </source>
</evidence>
<gene>
    <name evidence="5" type="ORF">LLUT_LOCUS443</name>
</gene>
<keyword evidence="3" id="KW-0442">Lipid degradation</keyword>
<evidence type="ECO:0000256" key="1">
    <source>
        <dbReference type="ARBA" id="ARBA00008668"/>
    </source>
</evidence>
<dbReference type="AlphaFoldDB" id="A0AAV1VQW4"/>
<keyword evidence="2" id="KW-0378">Hydrolase</keyword>